<reference evidence="7 8" key="1">
    <citation type="journal article" date="2024" name="G3 (Bethesda)">
        <title>Genome assembly of Hibiscus sabdariffa L. provides insights into metabolisms of medicinal natural products.</title>
        <authorList>
            <person name="Kim T."/>
        </authorList>
    </citation>
    <scope>NUCLEOTIDE SEQUENCE [LARGE SCALE GENOMIC DNA]</scope>
    <source>
        <strain evidence="7">TK-2024</strain>
        <tissue evidence="7">Old leaves</tissue>
    </source>
</reference>
<feature type="region of interest" description="Disordered" evidence="5">
    <location>
        <begin position="36"/>
        <end position="55"/>
    </location>
</feature>
<evidence type="ECO:0000313" key="8">
    <source>
        <dbReference type="Proteomes" id="UP001396334"/>
    </source>
</evidence>
<dbReference type="EMBL" id="JBBPBN010000048">
    <property type="protein sequence ID" value="KAK8993986.1"/>
    <property type="molecule type" value="Genomic_DNA"/>
</dbReference>
<evidence type="ECO:0000259" key="6">
    <source>
        <dbReference type="Pfam" id="PF16135"/>
    </source>
</evidence>
<keyword evidence="8" id="KW-1185">Reference proteome</keyword>
<evidence type="ECO:0000256" key="5">
    <source>
        <dbReference type="SAM" id="MobiDB-lite"/>
    </source>
</evidence>
<dbReference type="Proteomes" id="UP001396334">
    <property type="component" value="Unassembled WGS sequence"/>
</dbReference>
<accession>A0ABR2PZY6</accession>
<evidence type="ECO:0000256" key="4">
    <source>
        <dbReference type="RuleBase" id="RU369029"/>
    </source>
</evidence>
<comment type="caution">
    <text evidence="7">The sequence shown here is derived from an EMBL/GenBank/DDBJ whole genome shotgun (WGS) entry which is preliminary data.</text>
</comment>
<organism evidence="7 8">
    <name type="scientific">Hibiscus sabdariffa</name>
    <name type="common">roselle</name>
    <dbReference type="NCBI Taxonomy" id="183260"/>
    <lineage>
        <taxon>Eukaryota</taxon>
        <taxon>Viridiplantae</taxon>
        <taxon>Streptophyta</taxon>
        <taxon>Embryophyta</taxon>
        <taxon>Tracheophyta</taxon>
        <taxon>Spermatophyta</taxon>
        <taxon>Magnoliopsida</taxon>
        <taxon>eudicotyledons</taxon>
        <taxon>Gunneridae</taxon>
        <taxon>Pentapetalae</taxon>
        <taxon>rosids</taxon>
        <taxon>malvids</taxon>
        <taxon>Malvales</taxon>
        <taxon>Malvaceae</taxon>
        <taxon>Malvoideae</taxon>
        <taxon>Hibiscus</taxon>
    </lineage>
</organism>
<protein>
    <recommendedName>
        <fullName evidence="4">Ninja-family protein</fullName>
    </recommendedName>
    <alternativeName>
        <fullName evidence="4">ABI-binding protein</fullName>
    </alternativeName>
</protein>
<name>A0ABR2PZY6_9ROSI</name>
<evidence type="ECO:0000313" key="7">
    <source>
        <dbReference type="EMBL" id="KAK8993986.1"/>
    </source>
</evidence>
<gene>
    <name evidence="7" type="ORF">V6N11_008197</name>
</gene>
<feature type="domain" description="Tify" evidence="6">
    <location>
        <begin position="292"/>
        <end position="325"/>
    </location>
</feature>
<dbReference type="InterPro" id="IPR031307">
    <property type="entry name" value="Ninja_fam"/>
</dbReference>
<comment type="subcellular location">
    <subcellularLocation>
        <location evidence="1 4">Nucleus</location>
    </subcellularLocation>
</comment>
<evidence type="ECO:0000256" key="2">
    <source>
        <dbReference type="ARBA" id="ARBA00006081"/>
    </source>
</evidence>
<dbReference type="PANTHER" id="PTHR31413:SF43">
    <property type="entry name" value="NINJA-FAMILY PROTEIN"/>
    <property type="match status" value="1"/>
</dbReference>
<comment type="function">
    <text evidence="4">Acts as a negative regulator of abscisic acid (ABA) response.</text>
</comment>
<evidence type="ECO:0000256" key="3">
    <source>
        <dbReference type="ARBA" id="ARBA00023242"/>
    </source>
</evidence>
<evidence type="ECO:0000256" key="1">
    <source>
        <dbReference type="ARBA" id="ARBA00004123"/>
    </source>
</evidence>
<dbReference type="Pfam" id="PF16135">
    <property type="entry name" value="TDBD"/>
    <property type="match status" value="1"/>
</dbReference>
<comment type="similarity">
    <text evidence="2 4">Belongs to the Ninja family.</text>
</comment>
<keyword evidence="3 4" id="KW-0539">Nucleus</keyword>
<sequence>MVSSLIFLQFLSASRESFEFSCDSFIVSRSSWTFSNGGTENEHVSKQTQDSNPEPDLNLRLSLGGNYTKQNHFTRSSPISGELVGLKRNFVELAENTTPESYLSMPRSCSLPAEVDHKSKRVMNVKESRMVKRAEAKKRAEEKLRNAVKGTETDKERLVMPPPRSPAAEFPAWAVASAAKNPALIRAIAKIKEDLTIQRSQGQGASSSSNLMKPEPKMISDATTTGKFIKLEPKEIKSKNPTKKAKLFNGGIQDGGMTLKKTMPRVTTTGSGPGERKIEGILYRCTPEQVIIVCVCHAMFLSPKEFVKHAGGKDVANPMRHIHIDPTSY</sequence>
<proteinExistence type="inferred from homology"/>
<dbReference type="PANTHER" id="PTHR31413">
    <property type="entry name" value="AFP HOMOLOG 2"/>
    <property type="match status" value="1"/>
</dbReference>
<dbReference type="InterPro" id="IPR032308">
    <property type="entry name" value="TDBD"/>
</dbReference>